<dbReference type="EMBL" id="AJYW02000313">
    <property type="protein sequence ID" value="OEE69571.1"/>
    <property type="molecule type" value="Genomic_DNA"/>
</dbReference>
<name>A0A1E5CLI6_9VIBR</name>
<organism evidence="1 2">
    <name type="scientific">Vibrio genomosp. F6 str. FF-238</name>
    <dbReference type="NCBI Taxonomy" id="1191298"/>
    <lineage>
        <taxon>Bacteria</taxon>
        <taxon>Pseudomonadati</taxon>
        <taxon>Pseudomonadota</taxon>
        <taxon>Gammaproteobacteria</taxon>
        <taxon>Vibrionales</taxon>
        <taxon>Vibrionaceae</taxon>
        <taxon>Vibrio</taxon>
    </lineage>
</organism>
<evidence type="ECO:0008006" key="3">
    <source>
        <dbReference type="Google" id="ProtNLM"/>
    </source>
</evidence>
<protein>
    <recommendedName>
        <fullName evidence="3">DUF465 domain-containing protein</fullName>
    </recommendedName>
</protein>
<keyword evidence="2" id="KW-1185">Reference proteome</keyword>
<dbReference type="Proteomes" id="UP000094165">
    <property type="component" value="Unassembled WGS sequence"/>
</dbReference>
<evidence type="ECO:0000313" key="1">
    <source>
        <dbReference type="EMBL" id="OEE69571.1"/>
    </source>
</evidence>
<evidence type="ECO:0000313" key="2">
    <source>
        <dbReference type="Proteomes" id="UP000094165"/>
    </source>
</evidence>
<sequence length="88" mass="10513">MPMLNENHAFILDFPDLKLDIVQLNHDDPTFKADLQKYHLLDYNIRELEVSGSPIDDENMHTLKLQRMELKDLLYQQLTKHHQEAKQE</sequence>
<dbReference type="InterPro" id="IPR007420">
    <property type="entry name" value="DUF465"/>
</dbReference>
<comment type="caution">
    <text evidence="1">The sequence shown here is derived from an EMBL/GenBank/DDBJ whole genome shotgun (WGS) entry which is preliminary data.</text>
</comment>
<dbReference type="Pfam" id="PF04325">
    <property type="entry name" value="DUF465"/>
    <property type="match status" value="1"/>
</dbReference>
<dbReference type="AlphaFoldDB" id="A0A1E5CLI6"/>
<accession>A0A1E5CLI6</accession>
<gene>
    <name evidence="1" type="ORF">A130_09815</name>
</gene>
<dbReference type="InterPro" id="IPR038444">
    <property type="entry name" value="DUF465_sf"/>
</dbReference>
<dbReference type="Gene3D" id="6.10.280.50">
    <property type="match status" value="1"/>
</dbReference>
<reference evidence="1 2" key="1">
    <citation type="journal article" date="2012" name="Science">
        <title>Ecological populations of bacteria act as socially cohesive units of antibiotic production and resistance.</title>
        <authorList>
            <person name="Cordero O.X."/>
            <person name="Wildschutte H."/>
            <person name="Kirkup B."/>
            <person name="Proehl S."/>
            <person name="Ngo L."/>
            <person name="Hussain F."/>
            <person name="Le Roux F."/>
            <person name="Mincer T."/>
            <person name="Polz M.F."/>
        </authorList>
    </citation>
    <scope>NUCLEOTIDE SEQUENCE [LARGE SCALE GENOMIC DNA]</scope>
    <source>
        <strain evidence="1 2">FF-238</strain>
    </source>
</reference>
<proteinExistence type="predicted"/>